<dbReference type="SUPFAM" id="SSF52540">
    <property type="entry name" value="P-loop containing nucleoside triphosphate hydrolases"/>
    <property type="match status" value="1"/>
</dbReference>
<dbReference type="EMBL" id="MGKI01000004">
    <property type="protein sequence ID" value="OGN23115.1"/>
    <property type="molecule type" value="Genomic_DNA"/>
</dbReference>
<accession>A0A1F8GCL2</accession>
<evidence type="ECO:0000259" key="1">
    <source>
        <dbReference type="SMART" id="SM00763"/>
    </source>
</evidence>
<gene>
    <name evidence="2" type="ORF">A2918_03700</name>
</gene>
<dbReference type="STRING" id="1802694.A2918_03700"/>
<evidence type="ECO:0000313" key="3">
    <source>
        <dbReference type="Proteomes" id="UP000178227"/>
    </source>
</evidence>
<reference evidence="2 3" key="1">
    <citation type="journal article" date="2016" name="Nat. Commun.">
        <title>Thousands of microbial genomes shed light on interconnected biogeochemical processes in an aquifer system.</title>
        <authorList>
            <person name="Anantharaman K."/>
            <person name="Brown C.T."/>
            <person name="Hug L.A."/>
            <person name="Sharon I."/>
            <person name="Castelle C.J."/>
            <person name="Probst A.J."/>
            <person name="Thomas B.C."/>
            <person name="Singh A."/>
            <person name="Wilkins M.J."/>
            <person name="Karaoz U."/>
            <person name="Brodie E.L."/>
            <person name="Williams K.H."/>
            <person name="Hubbard S.S."/>
            <person name="Banfield J.F."/>
        </authorList>
    </citation>
    <scope>NUCLEOTIDE SEQUENCE [LARGE SCALE GENOMIC DNA]</scope>
</reference>
<organism evidence="2 3">
    <name type="scientific">Candidatus Yanofskybacteria bacterium RIFCSPLOWO2_01_FULL_42_49</name>
    <dbReference type="NCBI Taxonomy" id="1802694"/>
    <lineage>
        <taxon>Bacteria</taxon>
        <taxon>Candidatus Yanofskyibacteriota</taxon>
    </lineage>
</organism>
<sequence length="683" mass="77640">MTDQKPFNLNGIIERDAERKRTRKSAEKVLTFRDYLNLLKEDPRIAQNSPGRLLEIILSYGTTEVPEKERWSIDDGEPVSVRYGLFTKKLFGVDKPIFQVVKYFKAGANRLSTGKQILLLVGPTASGKSTFVNILKRALENYEARQVFAIDGCPMLEEPLHLLPRHLRAEFEKELGIRIEGDLCPVCRYKLKEEFTESDGVVKWFDVPVKTFRFSIQGTRGIGSFEPSDEKSQDITELVGRENIAIASTKGPDHPLAYSLTGELEKANRGICEGRELIKADEKLLWVFISVAEEKELKVQGSSFPHLYVDTVVVGHTNLTEYKKFSTKQENEALHDRMFVVQFPYPLEIKEEIGIYKKLIEEESDLNRISEYHIAPGSFEMAALFAVLSRLSPSQMGIDVLTKAKIYNGDRALTEIRDKDKKPVDTRELREEGQSSDDIMKREGMFGLSSRDILSAINTALVKQNNGCLTPLTVIRALRDLFEHRMGYSPEEVKRFKELLSAGEGGSVITEFREFVIRSVSKAYLKAYQDLARELFKRYVNEVKFYREQKRKHVRGHFDVAREDITGRPKEPEIKFMRSIEEHIPIAESEADVFRGEVLEFVASNPGFSFETYTPLARAVEEKLLADSRATLTLVLASDKPKDSEAKKRADDLFSELTQKDGLGFCPICAKEIVGKAAEFLSE</sequence>
<dbReference type="GO" id="GO:0004672">
    <property type="term" value="F:protein kinase activity"/>
    <property type="evidence" value="ECO:0007669"/>
    <property type="project" value="TreeGrafter"/>
</dbReference>
<dbReference type="InterPro" id="IPR027417">
    <property type="entry name" value="P-loop_NTPase"/>
</dbReference>
<dbReference type="InterPro" id="IPR013153">
    <property type="entry name" value="Prk_AAA"/>
</dbReference>
<dbReference type="PANTHER" id="PTHR30267:SF2">
    <property type="entry name" value="PROTEIN PRKA"/>
    <property type="match status" value="1"/>
</dbReference>
<evidence type="ECO:0000313" key="2">
    <source>
        <dbReference type="EMBL" id="OGN23115.1"/>
    </source>
</evidence>
<dbReference type="InterPro" id="IPR010650">
    <property type="entry name" value="PrkA_C"/>
</dbReference>
<feature type="domain" description="PrkA AAA" evidence="1">
    <location>
        <begin position="30"/>
        <end position="398"/>
    </location>
</feature>
<dbReference type="PANTHER" id="PTHR30267">
    <property type="entry name" value="PROTEIN KINASE PRKA"/>
    <property type="match status" value="1"/>
</dbReference>
<name>A0A1F8GCL2_9BACT</name>
<protein>
    <recommendedName>
        <fullName evidence="1">PrkA AAA domain-containing protein</fullName>
    </recommendedName>
</protein>
<dbReference type="Gene3D" id="3.40.50.300">
    <property type="entry name" value="P-loop containing nucleotide triphosphate hydrolases"/>
    <property type="match status" value="1"/>
</dbReference>
<dbReference type="Pfam" id="PF06798">
    <property type="entry name" value="PrkA"/>
    <property type="match status" value="1"/>
</dbReference>
<proteinExistence type="predicted"/>
<comment type="caution">
    <text evidence="2">The sequence shown here is derived from an EMBL/GenBank/DDBJ whole genome shotgun (WGS) entry which is preliminary data.</text>
</comment>
<dbReference type="SMART" id="SM00763">
    <property type="entry name" value="AAA_PrkA"/>
    <property type="match status" value="1"/>
</dbReference>
<dbReference type="Pfam" id="PF08298">
    <property type="entry name" value="AAA_PrkA"/>
    <property type="match status" value="1"/>
</dbReference>
<dbReference type="Proteomes" id="UP000178227">
    <property type="component" value="Unassembled WGS sequence"/>
</dbReference>
<dbReference type="AlphaFoldDB" id="A0A1F8GCL2"/>